<organism evidence="1">
    <name type="scientific">marine sediment metagenome</name>
    <dbReference type="NCBI Taxonomy" id="412755"/>
    <lineage>
        <taxon>unclassified sequences</taxon>
        <taxon>metagenomes</taxon>
        <taxon>ecological metagenomes</taxon>
    </lineage>
</organism>
<evidence type="ECO:0000313" key="1">
    <source>
        <dbReference type="EMBL" id="GAH66976.1"/>
    </source>
</evidence>
<gene>
    <name evidence="1" type="ORF">S03H2_44930</name>
</gene>
<reference evidence="1" key="1">
    <citation type="journal article" date="2014" name="Front. Microbiol.">
        <title>High frequency of phylogenetically diverse reductive dehalogenase-homologous genes in deep subseafloor sedimentary metagenomes.</title>
        <authorList>
            <person name="Kawai M."/>
            <person name="Futagami T."/>
            <person name="Toyoda A."/>
            <person name="Takaki Y."/>
            <person name="Nishi S."/>
            <person name="Hori S."/>
            <person name="Arai W."/>
            <person name="Tsubouchi T."/>
            <person name="Morono Y."/>
            <person name="Uchiyama I."/>
            <person name="Ito T."/>
            <person name="Fujiyama A."/>
            <person name="Inagaki F."/>
            <person name="Takami H."/>
        </authorList>
    </citation>
    <scope>NUCLEOTIDE SEQUENCE</scope>
    <source>
        <strain evidence="1">Expedition CK06-06</strain>
    </source>
</reference>
<accession>X1H9Y4</accession>
<feature type="non-terminal residue" evidence="1">
    <location>
        <position position="178"/>
    </location>
</feature>
<dbReference type="EMBL" id="BARU01028122">
    <property type="protein sequence ID" value="GAH66976.1"/>
    <property type="molecule type" value="Genomic_DNA"/>
</dbReference>
<name>X1H9Y4_9ZZZZ</name>
<comment type="caution">
    <text evidence="1">The sequence shown here is derived from an EMBL/GenBank/DDBJ whole genome shotgun (WGS) entry which is preliminary data.</text>
</comment>
<proteinExistence type="predicted"/>
<sequence>MLKIRGRIKLCEIEQGVYKIPLVLPASLEPQRQELDKTLVAAQKRLKDFAEKNGWEAFIKESFIDRAEIFDNKNKFDQTFLKLHDEKPSTKLPKTVSAALEKRIFIAVSPKLYSKNYPEGIEEKSFEKLITHEIAHRLHIRILNGDEHAMGPVWFFEGFAVYAAGQFEKSQAKLNSTE</sequence>
<dbReference type="AlphaFoldDB" id="X1H9Y4"/>
<protein>
    <submittedName>
        <fullName evidence="1">Uncharacterized protein</fullName>
    </submittedName>
</protein>